<name>A0A385YTM7_9BACL</name>
<keyword evidence="1" id="KW-0732">Signal</keyword>
<feature type="chain" id="PRO_5017213740" evidence="1">
    <location>
        <begin position="24"/>
        <end position="407"/>
    </location>
</feature>
<proteinExistence type="predicted"/>
<organism evidence="3 4">
    <name type="scientific">Paenisporosarcina cavernae</name>
    <dbReference type="NCBI Taxonomy" id="2320858"/>
    <lineage>
        <taxon>Bacteria</taxon>
        <taxon>Bacillati</taxon>
        <taxon>Bacillota</taxon>
        <taxon>Bacilli</taxon>
        <taxon>Bacillales</taxon>
        <taxon>Caryophanaceae</taxon>
        <taxon>Paenisporosarcina</taxon>
    </lineage>
</organism>
<dbReference type="InterPro" id="IPR051465">
    <property type="entry name" value="Cell_Envelope_Struct_Comp"/>
</dbReference>
<gene>
    <name evidence="3" type="ORF">D3873_03195</name>
</gene>
<dbReference type="PANTHER" id="PTHR43308:SF1">
    <property type="entry name" value="OUTER MEMBRANE PROTEIN ALPHA"/>
    <property type="match status" value="1"/>
</dbReference>
<evidence type="ECO:0000256" key="1">
    <source>
        <dbReference type="SAM" id="SignalP"/>
    </source>
</evidence>
<dbReference type="Pfam" id="PF00395">
    <property type="entry name" value="SLH"/>
    <property type="match status" value="2"/>
</dbReference>
<dbReference type="PANTHER" id="PTHR43308">
    <property type="entry name" value="OUTER MEMBRANE PROTEIN ALPHA-RELATED"/>
    <property type="match status" value="1"/>
</dbReference>
<evidence type="ECO:0000313" key="4">
    <source>
        <dbReference type="Proteomes" id="UP000265725"/>
    </source>
</evidence>
<dbReference type="InterPro" id="IPR001119">
    <property type="entry name" value="SLH_dom"/>
</dbReference>
<keyword evidence="4" id="KW-1185">Reference proteome</keyword>
<dbReference type="Proteomes" id="UP000265725">
    <property type="component" value="Chromosome"/>
</dbReference>
<feature type="signal peptide" evidence="1">
    <location>
        <begin position="1"/>
        <end position="23"/>
    </location>
</feature>
<reference evidence="4" key="1">
    <citation type="submission" date="2018-09" db="EMBL/GenBank/DDBJ databases">
        <authorList>
            <person name="Zhu H."/>
        </authorList>
    </citation>
    <scope>NUCLEOTIDE SEQUENCE [LARGE SCALE GENOMIC DNA]</scope>
    <source>
        <strain evidence="4">K2R23-3</strain>
    </source>
</reference>
<feature type="domain" description="SLH" evidence="2">
    <location>
        <begin position="94"/>
        <end position="157"/>
    </location>
</feature>
<dbReference type="PROSITE" id="PS51272">
    <property type="entry name" value="SLH"/>
    <property type="match status" value="1"/>
</dbReference>
<dbReference type="KEGG" id="paek:D3873_03195"/>
<evidence type="ECO:0000259" key="2">
    <source>
        <dbReference type="PROSITE" id="PS51272"/>
    </source>
</evidence>
<protein>
    <submittedName>
        <fullName evidence="3">S-layer homology domain-containing protein</fullName>
    </submittedName>
</protein>
<dbReference type="EMBL" id="CP032418">
    <property type="protein sequence ID" value="AYC28922.1"/>
    <property type="molecule type" value="Genomic_DNA"/>
</dbReference>
<dbReference type="OrthoDB" id="2439185at2"/>
<dbReference type="RefSeq" id="WP_119882664.1">
    <property type="nucleotide sequence ID" value="NZ_CP032418.1"/>
</dbReference>
<sequence length="407" mass="45717">MKKWIASLAIAAMVTTSMGTAEAASTSVRESVFSDLSINNKLYESVYTMYVREVMEYEEGIALNGGDRVYPLQEISRAQAAQYLYNLLGMTLIEENGFSDVPSTHPNYDAIATMAANEVLDGFPDGTFHPNEKLTRAQMAKIVTNAFELKESNEAIPFTDVNERFYPYVSAIYAKNITGGKTATQYGSNEFITKQEMAAFMDRAHKIRLGSEYNDYEIMMVTNELTRKIRILMLQGLEEKHPNQQVSDIATELSNLSTEPAFSMVSGMYLNSCYACDGADVTRDMDFALKYEAVAQTDNRIVIDSAIPESLFFSGGNYRLEMVKQDGAWKLKSMTTSSFDENPVQMTSDEARDYIVYTLRSSFGWNVSSIEYIGKSTESNFDRYKVISNGQTKIVQFKPTTAFVLEE</sequence>
<dbReference type="AlphaFoldDB" id="A0A385YTM7"/>
<accession>A0A385YTM7</accession>
<evidence type="ECO:0000313" key="3">
    <source>
        <dbReference type="EMBL" id="AYC28922.1"/>
    </source>
</evidence>